<dbReference type="EMBL" id="CP036525">
    <property type="protein sequence ID" value="QDT06936.1"/>
    <property type="molecule type" value="Genomic_DNA"/>
</dbReference>
<gene>
    <name evidence="2" type="ORF">K227x_53600</name>
</gene>
<name>A0A517NIG8_9BACT</name>
<feature type="region of interest" description="Disordered" evidence="1">
    <location>
        <begin position="113"/>
        <end position="133"/>
    </location>
</feature>
<proteinExistence type="predicted"/>
<dbReference type="AlphaFoldDB" id="A0A517NIG8"/>
<evidence type="ECO:0000313" key="3">
    <source>
        <dbReference type="Proteomes" id="UP000318538"/>
    </source>
</evidence>
<reference evidence="2 3" key="1">
    <citation type="submission" date="2019-02" db="EMBL/GenBank/DDBJ databases">
        <title>Deep-cultivation of Planctomycetes and their phenomic and genomic characterization uncovers novel biology.</title>
        <authorList>
            <person name="Wiegand S."/>
            <person name="Jogler M."/>
            <person name="Boedeker C."/>
            <person name="Pinto D."/>
            <person name="Vollmers J."/>
            <person name="Rivas-Marin E."/>
            <person name="Kohn T."/>
            <person name="Peeters S.H."/>
            <person name="Heuer A."/>
            <person name="Rast P."/>
            <person name="Oberbeckmann S."/>
            <person name="Bunk B."/>
            <person name="Jeske O."/>
            <person name="Meyerdierks A."/>
            <person name="Storesund J.E."/>
            <person name="Kallscheuer N."/>
            <person name="Luecker S."/>
            <person name="Lage O.M."/>
            <person name="Pohl T."/>
            <person name="Merkel B.J."/>
            <person name="Hornburger P."/>
            <person name="Mueller R.-W."/>
            <person name="Bruemmer F."/>
            <person name="Labrenz M."/>
            <person name="Spormann A.M."/>
            <person name="Op den Camp H."/>
            <person name="Overmann J."/>
            <person name="Amann R."/>
            <person name="Jetten M.S.M."/>
            <person name="Mascher T."/>
            <person name="Medema M.H."/>
            <person name="Devos D.P."/>
            <person name="Kaster A.-K."/>
            <person name="Ovreas L."/>
            <person name="Rohde M."/>
            <person name="Galperin M.Y."/>
            <person name="Jogler C."/>
        </authorList>
    </citation>
    <scope>NUCLEOTIDE SEQUENCE [LARGE SCALE GENOMIC DNA]</scope>
    <source>
        <strain evidence="2 3">K22_7</strain>
    </source>
</reference>
<protein>
    <submittedName>
        <fullName evidence="2">Uncharacterized protein</fullName>
    </submittedName>
</protein>
<evidence type="ECO:0000256" key="1">
    <source>
        <dbReference type="SAM" id="MobiDB-lite"/>
    </source>
</evidence>
<evidence type="ECO:0000313" key="2">
    <source>
        <dbReference type="EMBL" id="QDT06936.1"/>
    </source>
</evidence>
<organism evidence="2 3">
    <name type="scientific">Rubripirellula lacrimiformis</name>
    <dbReference type="NCBI Taxonomy" id="1930273"/>
    <lineage>
        <taxon>Bacteria</taxon>
        <taxon>Pseudomonadati</taxon>
        <taxon>Planctomycetota</taxon>
        <taxon>Planctomycetia</taxon>
        <taxon>Pirellulales</taxon>
        <taxon>Pirellulaceae</taxon>
        <taxon>Rubripirellula</taxon>
    </lineage>
</organism>
<dbReference type="KEGG" id="rlc:K227x_53600"/>
<keyword evidence="3" id="KW-1185">Reference proteome</keyword>
<accession>A0A517NIG8</accession>
<dbReference type="Proteomes" id="UP000318538">
    <property type="component" value="Chromosome"/>
</dbReference>
<sequence length="201" mass="23176">MPPTATVDHIIGDVARTIYSSFLSKSRNGAKVTKKFHSPQTPCDRLFGDLRVSTESKEYLLRNRNEQDPLKLLHEIRQTQAALVSLSTEGSLSQEQQIDLEEFLAQLPGLWKKGEARPTHQPKPTRTRDYRTRRDPFEGDWTTILEWLEKTPDATASSLLERLIERTPDKYDSQHLRTLQRRVGQWRYIMAKQLVTGSTST</sequence>